<evidence type="ECO:0000259" key="16">
    <source>
        <dbReference type="PROSITE" id="PS51198"/>
    </source>
</evidence>
<comment type="cofactor">
    <cofactor evidence="13">
        <name>Mg(2+)</name>
        <dbReference type="ChEBI" id="CHEBI:18420"/>
    </cofactor>
</comment>
<feature type="domain" description="UvrD-like helicase C-terminal" evidence="17">
    <location>
        <begin position="505"/>
        <end position="800"/>
    </location>
</feature>
<dbReference type="GO" id="GO:0005829">
    <property type="term" value="C:cytosol"/>
    <property type="evidence" value="ECO:0007669"/>
    <property type="project" value="TreeGrafter"/>
</dbReference>
<evidence type="ECO:0000259" key="17">
    <source>
        <dbReference type="PROSITE" id="PS51217"/>
    </source>
</evidence>
<dbReference type="EC" id="5.6.2.4" evidence="13"/>
<evidence type="ECO:0000256" key="3">
    <source>
        <dbReference type="ARBA" id="ARBA00022763"/>
    </source>
</evidence>
<organism evidence="18 19">
    <name type="scientific">[Clostridium] polysaccharolyticum</name>
    <dbReference type="NCBI Taxonomy" id="29364"/>
    <lineage>
        <taxon>Bacteria</taxon>
        <taxon>Bacillati</taxon>
        <taxon>Bacillota</taxon>
        <taxon>Clostridia</taxon>
        <taxon>Lachnospirales</taxon>
        <taxon>Lachnospiraceae</taxon>
    </lineage>
</organism>
<proteinExistence type="inferred from homology"/>
<dbReference type="EMBL" id="FOHN01000003">
    <property type="protein sequence ID" value="SES80705.1"/>
    <property type="molecule type" value="Genomic_DNA"/>
</dbReference>
<keyword evidence="7 13" id="KW-0067">ATP-binding</keyword>
<dbReference type="Pfam" id="PF00580">
    <property type="entry name" value="UvrD-helicase"/>
    <property type="match status" value="2"/>
</dbReference>
<dbReference type="PROSITE" id="PS51198">
    <property type="entry name" value="UVRD_HELICASE_ATP_BIND"/>
    <property type="match status" value="1"/>
</dbReference>
<evidence type="ECO:0000256" key="12">
    <source>
        <dbReference type="ARBA" id="ARBA00048988"/>
    </source>
</evidence>
<dbReference type="GO" id="GO:0016887">
    <property type="term" value="F:ATP hydrolysis activity"/>
    <property type="evidence" value="ECO:0007669"/>
    <property type="project" value="RHEA"/>
</dbReference>
<evidence type="ECO:0000313" key="19">
    <source>
        <dbReference type="Proteomes" id="UP000199800"/>
    </source>
</evidence>
<dbReference type="STRING" id="29364.SAMN04487772_103196"/>
<keyword evidence="9 13" id="KW-0234">DNA repair</keyword>
<evidence type="ECO:0000256" key="14">
    <source>
        <dbReference type="PROSITE-ProRule" id="PRU00560"/>
    </source>
</evidence>
<dbReference type="Pfam" id="PF12705">
    <property type="entry name" value="PDDEXK_1"/>
    <property type="match status" value="1"/>
</dbReference>
<dbReference type="GO" id="GO:0043138">
    <property type="term" value="F:3'-5' DNA helicase activity"/>
    <property type="evidence" value="ECO:0007669"/>
    <property type="project" value="UniProtKB-UniRule"/>
</dbReference>
<dbReference type="HAMAP" id="MF_01451">
    <property type="entry name" value="AddA"/>
    <property type="match status" value="1"/>
</dbReference>
<comment type="catalytic activity">
    <reaction evidence="12 13">
        <text>ATP + H2O = ADP + phosphate + H(+)</text>
        <dbReference type="Rhea" id="RHEA:13065"/>
        <dbReference type="ChEBI" id="CHEBI:15377"/>
        <dbReference type="ChEBI" id="CHEBI:15378"/>
        <dbReference type="ChEBI" id="CHEBI:30616"/>
        <dbReference type="ChEBI" id="CHEBI:43474"/>
        <dbReference type="ChEBI" id="CHEBI:456216"/>
        <dbReference type="EC" id="5.6.2.4"/>
    </reaction>
</comment>
<dbReference type="NCBIfam" id="TIGR02785">
    <property type="entry name" value="addA_Gpos"/>
    <property type="match status" value="1"/>
</dbReference>
<feature type="coiled-coil region" evidence="15">
    <location>
        <begin position="531"/>
        <end position="558"/>
    </location>
</feature>
<evidence type="ECO:0000256" key="13">
    <source>
        <dbReference type="HAMAP-Rule" id="MF_01451"/>
    </source>
</evidence>
<dbReference type="InterPro" id="IPR027417">
    <property type="entry name" value="P-loop_NTPase"/>
</dbReference>
<dbReference type="AlphaFoldDB" id="A0A1H9ZHB0"/>
<dbReference type="CDD" id="cd17932">
    <property type="entry name" value="DEXQc_UvrD"/>
    <property type="match status" value="1"/>
</dbReference>
<keyword evidence="15" id="KW-0175">Coiled coil</keyword>
<keyword evidence="8 13" id="KW-0238">DNA-binding</keyword>
<comment type="function">
    <text evidence="13">The heterodimer acts as both an ATP-dependent DNA helicase and an ATP-dependent, dual-direction single-stranded exonuclease. Recognizes the chi site generating a DNA molecule suitable for the initiation of homologous recombination. The AddA nuclease domain is required for chi fragment generation; this subunit has the helicase and 3' -&gt; 5' nuclease activities.</text>
</comment>
<evidence type="ECO:0000256" key="8">
    <source>
        <dbReference type="ARBA" id="ARBA00023125"/>
    </source>
</evidence>
<name>A0A1H9ZHB0_9FIRM</name>
<sequence length="1220" mass="141526">MASVKWTTEQQKVIDSRDRNILVSAAAGSGKTAVLVERIIQMVMDEKRPIDIDHLLIVTFTKAAASEMRERIEKALEKKLMENPDNLHLQKQMTLVHSAQITTIHSFCKSIIKNYFSVIELDPSVRLVDEVELQLLKADVVAELLEEEYAKEEEAFLHFIEAYSTGKTDEGIEKFILQLYNFSISYPWPKEWLEKQKESLLISSVEDMEQTDWMHFLTEYICSMFESLPEKIEYAMELCGEANGPAAYYSALESDYQILKNLVTKKTYQELYEALSSLEWEKLKRISKKDEVDPELKEEVKALRKEVKDAVEDVRKKYFYQDVQSMYEDLVNTKEDMCVLLNLAMDFYDRFQTEKLEKKVMDFNDLEHYALNILIADHDGDKVTYSEVANELSQYYEEIMIDEYQDSNNVQELLLASVSKIRFGKPNVFMVGDVKQSIYKFRLARPELFMEKLKSYKPWKEGDSEYQRIDLRKNFRSRGVVLDFTNFIFGQIMQDKLGKVEYDEEAALYLGAGYPENDANYAKSVEIIFVTDEEEIEAEQLEETAEESQRELEARAVAEKIKALMADGFQVFDGELQEYRSVRYSDIVILLRTVSGWSEDFVTILTGEGIPAVSDTQSGYFSAIEVKTVLNMLHIIDNPKQDIPLASVLHSPMFGLTSEEMGKIRAKDKADDFYDAVVFYGENGEDEVLKEKLKIFLEKLWQYRKMLPYTPIHQMIEMVMQDTGYYEYVSVMPAGEQRMANLDMLLQKAQDFEGTSYKGLFQFNRYIERLHKYNIDFGEAFLSEDGMDAVRIMSIHKSKGLEFPVVFVSGMGKPFNLQDARSKLIVHEDLGLGADFIDVDIRLKKPTLRKRAIQKRIALESLGEELRVLYVALTRAKEKLILTGFVKKLEDTMAKWEKSRDRQSEKMSYLELSQANSYFSWVGSCLFYPNTLPIEITKKSWHPFIVSEVEKSVGHQFDREALLQWDTQEVHSGEIRDQIKYQLSFPYPFSREQEIPAKFSVTELKLRYGQEEEAKNLVSPVQEEKNKEGTEGSAAVIPKFMKEETEETPAARGILYHKVMQEICFAKINEKEDVGEELDRLVEEQKITRDQKESLDIRKIQAFFHTDLAKQMKQAECENRLFREKQFVMGVPANTIPIGSTSEELVLIQGIIDAYYETADGVVLIDYKTDYIPYGKEEEFVKKYASQVEYYALALNKVLNKEVTEKYLYSFAMKKVLKIE</sequence>
<keyword evidence="19" id="KW-1185">Reference proteome</keyword>
<dbReference type="Gene3D" id="3.90.320.10">
    <property type="match status" value="1"/>
</dbReference>
<keyword evidence="3 13" id="KW-0227">DNA damage</keyword>
<dbReference type="PANTHER" id="PTHR11070">
    <property type="entry name" value="UVRD / RECB / PCRA DNA HELICASE FAMILY MEMBER"/>
    <property type="match status" value="1"/>
</dbReference>
<evidence type="ECO:0000256" key="2">
    <source>
        <dbReference type="ARBA" id="ARBA00022741"/>
    </source>
</evidence>
<feature type="binding site" evidence="14">
    <location>
        <begin position="25"/>
        <end position="32"/>
    </location>
    <ligand>
        <name>ATP</name>
        <dbReference type="ChEBI" id="CHEBI:30616"/>
    </ligand>
</feature>
<dbReference type="PANTHER" id="PTHR11070:SF48">
    <property type="entry name" value="ATP-DEPENDENT HELICASE_NUCLEASE SUBUNIT A"/>
    <property type="match status" value="1"/>
</dbReference>
<dbReference type="FunFam" id="3.40.50.300:FF:001236">
    <property type="entry name" value="ATP-dependent helicase/nuclease subunit A"/>
    <property type="match status" value="1"/>
</dbReference>
<keyword evidence="6 13" id="KW-0269">Exonuclease</keyword>
<gene>
    <name evidence="13" type="primary">addA</name>
    <name evidence="18" type="ORF">SAMN04487772_103196</name>
</gene>
<keyword evidence="10 13" id="KW-0413">Isomerase</keyword>
<reference evidence="18 19" key="1">
    <citation type="submission" date="2016-10" db="EMBL/GenBank/DDBJ databases">
        <authorList>
            <person name="de Groot N.N."/>
        </authorList>
    </citation>
    <scope>NUCLEOTIDE SEQUENCE [LARGE SCALE GENOMIC DNA]</scope>
    <source>
        <strain evidence="18 19">DSM 1801</strain>
    </source>
</reference>
<keyword evidence="5 13" id="KW-0347">Helicase</keyword>
<dbReference type="Gene3D" id="3.40.50.300">
    <property type="entry name" value="P-loop containing nucleotide triphosphate hydrolases"/>
    <property type="match status" value="3"/>
</dbReference>
<dbReference type="Pfam" id="PF13361">
    <property type="entry name" value="UvrD_C"/>
    <property type="match status" value="1"/>
</dbReference>
<dbReference type="InterPro" id="IPR011604">
    <property type="entry name" value="PDDEXK-like_dom_sf"/>
</dbReference>
<comment type="catalytic activity">
    <reaction evidence="11 13">
        <text>Couples ATP hydrolysis with the unwinding of duplex DNA by translocating in the 3'-5' direction.</text>
        <dbReference type="EC" id="5.6.2.4"/>
    </reaction>
</comment>
<evidence type="ECO:0000256" key="7">
    <source>
        <dbReference type="ARBA" id="ARBA00022840"/>
    </source>
</evidence>
<dbReference type="Proteomes" id="UP000199800">
    <property type="component" value="Unassembled WGS sequence"/>
</dbReference>
<keyword evidence="1 13" id="KW-0540">Nuclease</keyword>
<dbReference type="GO" id="GO:0033202">
    <property type="term" value="C:DNA helicase complex"/>
    <property type="evidence" value="ECO:0007669"/>
    <property type="project" value="TreeGrafter"/>
</dbReference>
<dbReference type="InterPro" id="IPR014017">
    <property type="entry name" value="DNA_helicase_UvrD-like_C"/>
</dbReference>
<evidence type="ECO:0000256" key="4">
    <source>
        <dbReference type="ARBA" id="ARBA00022801"/>
    </source>
</evidence>
<dbReference type="InterPro" id="IPR038726">
    <property type="entry name" value="PDDEXK_AddAB-type"/>
</dbReference>
<dbReference type="GO" id="GO:0000724">
    <property type="term" value="P:double-strand break repair via homologous recombination"/>
    <property type="evidence" value="ECO:0007669"/>
    <property type="project" value="UniProtKB-UniRule"/>
</dbReference>
<evidence type="ECO:0000256" key="5">
    <source>
        <dbReference type="ARBA" id="ARBA00022806"/>
    </source>
</evidence>
<evidence type="ECO:0000256" key="15">
    <source>
        <dbReference type="SAM" id="Coils"/>
    </source>
</evidence>
<dbReference type="SUPFAM" id="SSF52540">
    <property type="entry name" value="P-loop containing nucleoside triphosphate hydrolases"/>
    <property type="match status" value="1"/>
</dbReference>
<dbReference type="InterPro" id="IPR011335">
    <property type="entry name" value="Restrct_endonuc-II-like"/>
</dbReference>
<dbReference type="GO" id="GO:0005524">
    <property type="term" value="F:ATP binding"/>
    <property type="evidence" value="ECO:0007669"/>
    <property type="project" value="UniProtKB-UniRule"/>
</dbReference>
<evidence type="ECO:0000256" key="1">
    <source>
        <dbReference type="ARBA" id="ARBA00022722"/>
    </source>
</evidence>
<dbReference type="InterPro" id="IPR014152">
    <property type="entry name" value="AddA"/>
</dbReference>
<dbReference type="GO" id="GO:0008408">
    <property type="term" value="F:3'-5' exonuclease activity"/>
    <property type="evidence" value="ECO:0007669"/>
    <property type="project" value="UniProtKB-UniRule"/>
</dbReference>
<feature type="domain" description="UvrD-like helicase ATP-binding" evidence="16">
    <location>
        <begin position="4"/>
        <end position="478"/>
    </location>
</feature>
<dbReference type="Gene3D" id="6.10.250.2380">
    <property type="match status" value="1"/>
</dbReference>
<dbReference type="SUPFAM" id="SSF52980">
    <property type="entry name" value="Restriction endonuclease-like"/>
    <property type="match status" value="1"/>
</dbReference>
<evidence type="ECO:0000256" key="9">
    <source>
        <dbReference type="ARBA" id="ARBA00023204"/>
    </source>
</evidence>
<dbReference type="InterPro" id="IPR000212">
    <property type="entry name" value="DNA_helicase_UvrD/REP"/>
</dbReference>
<comment type="subunit">
    <text evidence="13">Heterodimer of AddA and AddB/RexB.</text>
</comment>
<evidence type="ECO:0000313" key="18">
    <source>
        <dbReference type="EMBL" id="SES80705.1"/>
    </source>
</evidence>
<accession>A0A1H9ZHB0</accession>
<comment type="similarity">
    <text evidence="13">Belongs to the helicase family. AddA subfamily.</text>
</comment>
<dbReference type="RefSeq" id="WP_177180601.1">
    <property type="nucleotide sequence ID" value="NZ_FOHN01000003.1"/>
</dbReference>
<evidence type="ECO:0000256" key="10">
    <source>
        <dbReference type="ARBA" id="ARBA00023235"/>
    </source>
</evidence>
<protein>
    <recommendedName>
        <fullName evidence="13">ATP-dependent helicase/nuclease subunit A</fullName>
        <ecNumber evidence="13">3.1.-.-</ecNumber>
        <ecNumber evidence="13">5.6.2.4</ecNumber>
    </recommendedName>
    <alternativeName>
        <fullName evidence="13">ATP-dependent helicase/nuclease AddA</fullName>
    </alternativeName>
    <alternativeName>
        <fullName evidence="13">DNA 3'-5' helicase AddA</fullName>
    </alternativeName>
</protein>
<keyword evidence="2 13" id="KW-0547">Nucleotide-binding</keyword>
<keyword evidence="4 13" id="KW-0378">Hydrolase</keyword>
<dbReference type="PROSITE" id="PS51217">
    <property type="entry name" value="UVRD_HELICASE_CTER"/>
    <property type="match status" value="1"/>
</dbReference>
<dbReference type="EC" id="3.1.-.-" evidence="13"/>
<dbReference type="GO" id="GO:0003690">
    <property type="term" value="F:double-stranded DNA binding"/>
    <property type="evidence" value="ECO:0007669"/>
    <property type="project" value="UniProtKB-UniRule"/>
</dbReference>
<dbReference type="InterPro" id="IPR014016">
    <property type="entry name" value="UvrD-like_ATP-bd"/>
</dbReference>
<evidence type="ECO:0000256" key="11">
    <source>
        <dbReference type="ARBA" id="ARBA00034617"/>
    </source>
</evidence>
<evidence type="ECO:0000256" key="6">
    <source>
        <dbReference type="ARBA" id="ARBA00022839"/>
    </source>
</evidence>